<keyword evidence="7 8" id="KW-0802">TPR repeat</keyword>
<name>A0ABQ0C7L7_9PROT</name>
<feature type="repeat" description="TPR" evidence="8">
    <location>
        <begin position="97"/>
        <end position="130"/>
    </location>
</feature>
<evidence type="ECO:0000313" key="11">
    <source>
        <dbReference type="Proteomes" id="UP001628193"/>
    </source>
</evidence>
<feature type="repeat" description="TPR" evidence="8">
    <location>
        <begin position="165"/>
        <end position="198"/>
    </location>
</feature>
<comment type="caution">
    <text evidence="10">The sequence shown here is derived from an EMBL/GenBank/DDBJ whole genome shotgun (WGS) entry which is preliminary data.</text>
</comment>
<dbReference type="InterPro" id="IPR029489">
    <property type="entry name" value="OGT/SEC/SPY_C"/>
</dbReference>
<feature type="repeat" description="TPR" evidence="8">
    <location>
        <begin position="199"/>
        <end position="232"/>
    </location>
</feature>
<evidence type="ECO:0000256" key="4">
    <source>
        <dbReference type="ARBA" id="ARBA00022676"/>
    </source>
</evidence>
<dbReference type="PROSITE" id="PS50005">
    <property type="entry name" value="TPR"/>
    <property type="match status" value="4"/>
</dbReference>
<evidence type="ECO:0000313" key="10">
    <source>
        <dbReference type="EMBL" id="GAB0056871.1"/>
    </source>
</evidence>
<evidence type="ECO:0000259" key="9">
    <source>
        <dbReference type="Pfam" id="PF13844"/>
    </source>
</evidence>
<dbReference type="SUPFAM" id="SSF48452">
    <property type="entry name" value="TPR-like"/>
    <property type="match status" value="1"/>
</dbReference>
<accession>A0ABQ0C7L7</accession>
<evidence type="ECO:0000256" key="5">
    <source>
        <dbReference type="ARBA" id="ARBA00022679"/>
    </source>
</evidence>
<dbReference type="SMART" id="SM00028">
    <property type="entry name" value="TPR"/>
    <property type="match status" value="6"/>
</dbReference>
<dbReference type="Gene3D" id="3.40.50.2000">
    <property type="entry name" value="Glycogen Phosphorylase B"/>
    <property type="match status" value="1"/>
</dbReference>
<evidence type="ECO:0000256" key="2">
    <source>
        <dbReference type="ARBA" id="ARBA00005386"/>
    </source>
</evidence>
<keyword evidence="5" id="KW-0808">Transferase</keyword>
<dbReference type="SUPFAM" id="SSF53756">
    <property type="entry name" value="UDP-Glycosyltransferase/glycogen phosphorylase"/>
    <property type="match status" value="1"/>
</dbReference>
<dbReference type="Proteomes" id="UP001628193">
    <property type="component" value="Unassembled WGS sequence"/>
</dbReference>
<dbReference type="InterPro" id="IPR011990">
    <property type="entry name" value="TPR-like_helical_dom_sf"/>
</dbReference>
<keyword evidence="4" id="KW-0328">Glycosyltransferase</keyword>
<dbReference type="Pfam" id="PF13844">
    <property type="entry name" value="Glyco_transf_41"/>
    <property type="match status" value="1"/>
</dbReference>
<evidence type="ECO:0000256" key="3">
    <source>
        <dbReference type="ARBA" id="ARBA00011970"/>
    </source>
</evidence>
<comment type="pathway">
    <text evidence="1">Protein modification; protein glycosylation.</text>
</comment>
<gene>
    <name evidence="10" type="ORF">SIID45300_01186</name>
</gene>
<evidence type="ECO:0000256" key="7">
    <source>
        <dbReference type="ARBA" id="ARBA00022803"/>
    </source>
</evidence>
<keyword evidence="6" id="KW-0677">Repeat</keyword>
<organism evidence="10 11">
    <name type="scientific">Candidatus Magnetaquiglobus chichijimensis</name>
    <dbReference type="NCBI Taxonomy" id="3141448"/>
    <lineage>
        <taxon>Bacteria</taxon>
        <taxon>Pseudomonadati</taxon>
        <taxon>Pseudomonadota</taxon>
        <taxon>Magnetococcia</taxon>
        <taxon>Magnetococcales</taxon>
        <taxon>Candidatus Magnetaquicoccaceae</taxon>
        <taxon>Candidatus Magnetaquiglobus</taxon>
    </lineage>
</organism>
<dbReference type="Gene3D" id="3.40.50.11380">
    <property type="match status" value="1"/>
</dbReference>
<reference evidence="10 11" key="1">
    <citation type="submission" date="2024-09" db="EMBL/GenBank/DDBJ databases">
        <title>Draft genome sequence of Candidatus Magnetaquicoccaceae bacterium FCR-1.</title>
        <authorList>
            <person name="Shimoshige H."/>
            <person name="Shimamura S."/>
            <person name="Taoka A."/>
            <person name="Kobayashi H."/>
            <person name="Maekawa T."/>
        </authorList>
    </citation>
    <scope>NUCLEOTIDE SEQUENCE [LARGE SCALE GENOMIC DNA]</scope>
    <source>
        <strain evidence="10 11">FCR-1</strain>
    </source>
</reference>
<keyword evidence="11" id="KW-1185">Reference proteome</keyword>
<feature type="repeat" description="TPR" evidence="8">
    <location>
        <begin position="131"/>
        <end position="164"/>
    </location>
</feature>
<sequence>MSWRIEALDPATHGGHRRVMNQEEIIQTVRAALRAGVEQRAAGQLVEAAASFEKALAFAPREPEILYLSATVIHALGDPAKAARRLGMALATAPDEARYHHELARALVSLGRLEPAVERFAEALRLDPRDAGIHVNRGALMQQLGRVEEAIGSYRQALELDPTLAEAHCNLATALQELEKPDEAAAHYRATLALRPEHARAWYNLGVLAQNEGNDEEARGAFGTASRLRPEYERARWKSLLDLPVLIRAEEEIAPLRARWRAGVEALSASIRLDTPARIREAWEAAEAVSNFYLNYHGLNDRDEQILYGKLLTRVARAAFPAHADRPEARERKTGEKIRVGFVSSFFYGHSIFKTHGRWLTGLHPDRFERLVFHTGARVDLSSRYLQERVDLFQPLPPSLPAERIIETIVQARLDILIYTDLGMEPRLHPISALRLAPLQCNGGGHPITSGLEAIDVFLSSDLMEPEDAEGHYSERLIRLPNLASSYLTPRVGLARPPEGFEPGRVNYVNLQSLFKLLPRHDDLYPRIAREVPGSRFFFIGWTPTITERFRVRLREAFARHGLDAGAFCTILPRMPQESFFGLARAADVILDGIDWSGNNSSLEALAFGTPIVTLAGSFFRSRHTFGIFRRLGLMETVARDLDDYVALAVRLGEDVAWRQHVRAAILAQNARLYEDPAVPAALGAVLEELVGRG</sequence>
<dbReference type="EMBL" id="BAAFGK010000004">
    <property type="protein sequence ID" value="GAB0056871.1"/>
    <property type="molecule type" value="Genomic_DNA"/>
</dbReference>
<protein>
    <recommendedName>
        <fullName evidence="3">protein O-GlcNAc transferase</fullName>
        <ecNumber evidence="3">2.4.1.255</ecNumber>
    </recommendedName>
</protein>
<comment type="similarity">
    <text evidence="2">Belongs to the glycosyltransferase 41 family. O-GlcNAc transferase subfamily.</text>
</comment>
<evidence type="ECO:0000256" key="1">
    <source>
        <dbReference type="ARBA" id="ARBA00004922"/>
    </source>
</evidence>
<dbReference type="PANTHER" id="PTHR44835">
    <property type="entry name" value="UDP-N-ACETYLGLUCOSAMINE--PEPTIDE N-ACETYLGLUCOSAMINYLTRANSFERASE SPINDLY-RELATED"/>
    <property type="match status" value="1"/>
</dbReference>
<dbReference type="Pfam" id="PF13414">
    <property type="entry name" value="TPR_11"/>
    <property type="match status" value="1"/>
</dbReference>
<dbReference type="RefSeq" id="WP_420904590.1">
    <property type="nucleotide sequence ID" value="NZ_BAAFGK010000004.1"/>
</dbReference>
<evidence type="ECO:0000256" key="8">
    <source>
        <dbReference type="PROSITE-ProRule" id="PRU00339"/>
    </source>
</evidence>
<dbReference type="InterPro" id="IPR051939">
    <property type="entry name" value="Glycosyltr_41/O-GlcNAc_trsf"/>
</dbReference>
<dbReference type="EC" id="2.4.1.255" evidence="3"/>
<dbReference type="Pfam" id="PF14559">
    <property type="entry name" value="TPR_19"/>
    <property type="match status" value="2"/>
</dbReference>
<dbReference type="Gene3D" id="1.25.40.10">
    <property type="entry name" value="Tetratricopeptide repeat domain"/>
    <property type="match status" value="2"/>
</dbReference>
<evidence type="ECO:0000256" key="6">
    <source>
        <dbReference type="ARBA" id="ARBA00022737"/>
    </source>
</evidence>
<proteinExistence type="inferred from homology"/>
<dbReference type="InterPro" id="IPR019734">
    <property type="entry name" value="TPR_rpt"/>
</dbReference>
<dbReference type="PROSITE" id="PS50293">
    <property type="entry name" value="TPR_REGION"/>
    <property type="match status" value="1"/>
</dbReference>
<dbReference type="PANTHER" id="PTHR44835:SF1">
    <property type="entry name" value="PROTEIN O-GLCNAC TRANSFERASE"/>
    <property type="match status" value="1"/>
</dbReference>
<feature type="domain" description="O-GlcNAc transferase C-terminal" evidence="9">
    <location>
        <begin position="506"/>
        <end position="669"/>
    </location>
</feature>